<gene>
    <name evidence="13" type="ORF">AVEN_202525_1</name>
</gene>
<keyword evidence="5" id="KW-1052">Target cell membrane</keyword>
<dbReference type="PROSITE" id="PS50088">
    <property type="entry name" value="ANK_REPEAT"/>
    <property type="match status" value="2"/>
</dbReference>
<dbReference type="GO" id="GO:0090729">
    <property type="term" value="F:toxin activity"/>
    <property type="evidence" value="ECO:0007669"/>
    <property type="project" value="UniProtKB-KW"/>
</dbReference>
<keyword evidence="10 12" id="KW-0040">ANK repeat</keyword>
<evidence type="ECO:0000256" key="7">
    <source>
        <dbReference type="ARBA" id="ARBA00022699"/>
    </source>
</evidence>
<evidence type="ECO:0000256" key="5">
    <source>
        <dbReference type="ARBA" id="ARBA00022537"/>
    </source>
</evidence>
<evidence type="ECO:0000256" key="2">
    <source>
        <dbReference type="ARBA" id="ARBA00004613"/>
    </source>
</evidence>
<evidence type="ECO:0000256" key="8">
    <source>
        <dbReference type="ARBA" id="ARBA00022737"/>
    </source>
</evidence>
<protein>
    <submittedName>
        <fullName evidence="13">Uncharacterized protein</fullName>
    </submittedName>
</protein>
<dbReference type="GO" id="GO:0006887">
    <property type="term" value="P:exocytosis"/>
    <property type="evidence" value="ECO:0007669"/>
    <property type="project" value="UniProtKB-KW"/>
</dbReference>
<comment type="subcellular location">
    <subcellularLocation>
        <location evidence="2">Secreted</location>
    </subcellularLocation>
    <subcellularLocation>
        <location evidence="1">Target cell membrane</location>
    </subcellularLocation>
</comment>
<dbReference type="Proteomes" id="UP000499080">
    <property type="component" value="Unassembled WGS sequence"/>
</dbReference>
<name>A0A4Y2Q9W2_ARAVE</name>
<keyword evidence="7" id="KW-0528">Neurotoxin</keyword>
<dbReference type="InterPro" id="IPR002110">
    <property type="entry name" value="Ankyrin_rpt"/>
</dbReference>
<keyword evidence="11" id="KW-1053">Target membrane</keyword>
<evidence type="ECO:0000256" key="4">
    <source>
        <dbReference type="ARBA" id="ARBA00022525"/>
    </source>
</evidence>
<evidence type="ECO:0000256" key="1">
    <source>
        <dbReference type="ARBA" id="ARBA00004175"/>
    </source>
</evidence>
<proteinExistence type="predicted"/>
<dbReference type="GO" id="GO:0005576">
    <property type="term" value="C:extracellular region"/>
    <property type="evidence" value="ECO:0007669"/>
    <property type="project" value="UniProtKB-SubCell"/>
</dbReference>
<evidence type="ECO:0000256" key="6">
    <source>
        <dbReference type="ARBA" id="ARBA00022656"/>
    </source>
</evidence>
<evidence type="ECO:0000256" key="11">
    <source>
        <dbReference type="ARBA" id="ARBA00023298"/>
    </source>
</evidence>
<keyword evidence="14" id="KW-1185">Reference proteome</keyword>
<dbReference type="Pfam" id="PF13857">
    <property type="entry name" value="Ank_5"/>
    <property type="match status" value="1"/>
</dbReference>
<dbReference type="Gene3D" id="1.25.40.20">
    <property type="entry name" value="Ankyrin repeat-containing domain"/>
    <property type="match status" value="2"/>
</dbReference>
<reference evidence="13 14" key="1">
    <citation type="journal article" date="2019" name="Sci. Rep.">
        <title>Orb-weaving spider Araneus ventricosus genome elucidates the spidroin gene catalogue.</title>
        <authorList>
            <person name="Kono N."/>
            <person name="Nakamura H."/>
            <person name="Ohtoshi R."/>
            <person name="Moran D.A.P."/>
            <person name="Shinohara A."/>
            <person name="Yoshida Y."/>
            <person name="Fujiwara M."/>
            <person name="Mori M."/>
            <person name="Tomita M."/>
            <person name="Arakawa K."/>
        </authorList>
    </citation>
    <scope>NUCLEOTIDE SEQUENCE [LARGE SCALE GENOMIC DNA]</scope>
</reference>
<dbReference type="PROSITE" id="PS50297">
    <property type="entry name" value="ANK_REP_REGION"/>
    <property type="match status" value="1"/>
</dbReference>
<keyword evidence="4" id="KW-0964">Secreted</keyword>
<dbReference type="InterPro" id="IPR036770">
    <property type="entry name" value="Ankyrin_rpt-contain_sf"/>
</dbReference>
<evidence type="ECO:0000256" key="9">
    <source>
        <dbReference type="ARBA" id="ARBA00023028"/>
    </source>
</evidence>
<dbReference type="PANTHER" id="PTHR24171:SF9">
    <property type="entry name" value="ANKYRIN REPEAT DOMAIN-CONTAINING PROTEIN 39"/>
    <property type="match status" value="1"/>
</dbReference>
<evidence type="ECO:0000313" key="14">
    <source>
        <dbReference type="Proteomes" id="UP000499080"/>
    </source>
</evidence>
<evidence type="ECO:0000313" key="13">
    <source>
        <dbReference type="EMBL" id="GBN59407.1"/>
    </source>
</evidence>
<keyword evidence="3" id="KW-0268">Exocytosis</keyword>
<dbReference type="OrthoDB" id="6436960at2759"/>
<keyword evidence="8" id="KW-0677">Repeat</keyword>
<dbReference type="SUPFAM" id="SSF48403">
    <property type="entry name" value="Ankyrin repeat"/>
    <property type="match status" value="1"/>
</dbReference>
<dbReference type="EMBL" id="BGPR01013136">
    <property type="protein sequence ID" value="GBN59407.1"/>
    <property type="molecule type" value="Genomic_DNA"/>
</dbReference>
<keyword evidence="11" id="KW-0472">Membrane</keyword>
<dbReference type="SMART" id="SM00248">
    <property type="entry name" value="ANK"/>
    <property type="match status" value="4"/>
</dbReference>
<sequence length="161" mass="17741">MEEDKSNDINYQLFIAISDNDMNNVKELLKLGANVNVESAVNEDFYYTYGYKSYTPLILAAQEGYLKIVQELLKSPGIDVNRKSVYGTVALHRASAEGHVEIVKTLLAVKGIEVNVADPKSGFSPLISASKRNHAEVVQILLDTPGIEINKTDAYGRTALH</sequence>
<dbReference type="GO" id="GO:0044231">
    <property type="term" value="C:host cell presynaptic membrane"/>
    <property type="evidence" value="ECO:0007669"/>
    <property type="project" value="UniProtKB-KW"/>
</dbReference>
<dbReference type="Pfam" id="PF12796">
    <property type="entry name" value="Ank_2"/>
    <property type="match status" value="1"/>
</dbReference>
<keyword evidence="6" id="KW-0800">Toxin</keyword>
<dbReference type="GO" id="GO:0044218">
    <property type="term" value="C:other organism cell membrane"/>
    <property type="evidence" value="ECO:0007669"/>
    <property type="project" value="UniProtKB-KW"/>
</dbReference>
<keyword evidence="9" id="KW-0638">Presynaptic neurotoxin</keyword>
<accession>A0A4Y2Q9W2</accession>
<comment type="caution">
    <text evidence="13">The sequence shown here is derived from an EMBL/GenBank/DDBJ whole genome shotgun (WGS) entry which is preliminary data.</text>
</comment>
<feature type="repeat" description="ANK" evidence="12">
    <location>
        <begin position="86"/>
        <end position="119"/>
    </location>
</feature>
<dbReference type="AlphaFoldDB" id="A0A4Y2Q9W2"/>
<evidence type="ECO:0000256" key="12">
    <source>
        <dbReference type="PROSITE-ProRule" id="PRU00023"/>
    </source>
</evidence>
<evidence type="ECO:0000256" key="10">
    <source>
        <dbReference type="ARBA" id="ARBA00023043"/>
    </source>
</evidence>
<feature type="repeat" description="ANK" evidence="12">
    <location>
        <begin position="52"/>
        <end position="85"/>
    </location>
</feature>
<dbReference type="PANTHER" id="PTHR24171">
    <property type="entry name" value="ANKYRIN REPEAT DOMAIN-CONTAINING PROTEIN 39-RELATED"/>
    <property type="match status" value="1"/>
</dbReference>
<evidence type="ECO:0000256" key="3">
    <source>
        <dbReference type="ARBA" id="ARBA00022483"/>
    </source>
</evidence>
<organism evidence="13 14">
    <name type="scientific">Araneus ventricosus</name>
    <name type="common">Orbweaver spider</name>
    <name type="synonym">Epeira ventricosa</name>
    <dbReference type="NCBI Taxonomy" id="182803"/>
    <lineage>
        <taxon>Eukaryota</taxon>
        <taxon>Metazoa</taxon>
        <taxon>Ecdysozoa</taxon>
        <taxon>Arthropoda</taxon>
        <taxon>Chelicerata</taxon>
        <taxon>Arachnida</taxon>
        <taxon>Araneae</taxon>
        <taxon>Araneomorphae</taxon>
        <taxon>Entelegynae</taxon>
        <taxon>Araneoidea</taxon>
        <taxon>Araneidae</taxon>
        <taxon>Araneus</taxon>
    </lineage>
</organism>